<reference evidence="4 5" key="1">
    <citation type="submission" date="2019-02" db="EMBL/GenBank/DDBJ databases">
        <title>Kribbella capetownensis sp. nov. and Kribbella speibonae sp. nov., isolated from soil.</title>
        <authorList>
            <person name="Curtis S.M."/>
            <person name="Norton I."/>
            <person name="Everest G.J."/>
            <person name="Meyers P.R."/>
        </authorList>
    </citation>
    <scope>NUCLEOTIDE SEQUENCE [LARGE SCALE GENOMIC DNA]</scope>
    <source>
        <strain evidence="2 4">SK5</strain>
        <strain evidence="3 5">YM55</strain>
    </source>
</reference>
<dbReference type="EMBL" id="SJJY01000013">
    <property type="protein sequence ID" value="TCC16530.1"/>
    <property type="molecule type" value="Genomic_DNA"/>
</dbReference>
<evidence type="ECO:0000313" key="2">
    <source>
        <dbReference type="EMBL" id="TCC16530.1"/>
    </source>
</evidence>
<dbReference type="AlphaFoldDB" id="A0A4R0JBZ4"/>
<dbReference type="RefSeq" id="WP_131468243.1">
    <property type="nucleotide sequence ID" value="NZ_SJJY01000013.1"/>
</dbReference>
<keyword evidence="1" id="KW-0472">Membrane</keyword>
<dbReference type="EMBL" id="SJKC01000001">
    <property type="protein sequence ID" value="TCC41948.1"/>
    <property type="molecule type" value="Genomic_DNA"/>
</dbReference>
<dbReference type="Proteomes" id="UP000292385">
    <property type="component" value="Unassembled WGS sequence"/>
</dbReference>
<proteinExistence type="predicted"/>
<protein>
    <recommendedName>
        <fullName evidence="6">DUF3137 domain-containing protein</fullName>
    </recommendedName>
</protein>
<keyword evidence="4" id="KW-1185">Reference proteome</keyword>
<evidence type="ECO:0000313" key="3">
    <source>
        <dbReference type="EMBL" id="TCC41948.1"/>
    </source>
</evidence>
<evidence type="ECO:0000256" key="1">
    <source>
        <dbReference type="SAM" id="Phobius"/>
    </source>
</evidence>
<feature type="transmembrane region" description="Helical" evidence="1">
    <location>
        <begin position="6"/>
        <end position="27"/>
    </location>
</feature>
<accession>A0A4R0JBZ4</accession>
<evidence type="ECO:0008006" key="6">
    <source>
        <dbReference type="Google" id="ProtNLM"/>
    </source>
</evidence>
<sequence length="221" mass="24912">MFAFLTILTFLIPLVFLTGVIWLVVWSRRRRRAMLRRRAAEVASVGWYPVPPHPWLLQIAANLYREGEPGEAYAGVYQGRGLCVLDYTYTTSNGKTQQTHTVNLIALTLPVALPPLTVTRESGPRMFRGGDLELENQQFNDQFRVESPDDRYASAVMHPRMMECVLFNPGLEWQIAGSAFVSWSTGAFAVPDVLARLDAMTHVIDLIPPFVLRDYGQPTIS</sequence>
<organism evidence="3 5">
    <name type="scientific">Kribbella speibonae</name>
    <dbReference type="NCBI Taxonomy" id="1572660"/>
    <lineage>
        <taxon>Bacteria</taxon>
        <taxon>Bacillati</taxon>
        <taxon>Actinomycetota</taxon>
        <taxon>Actinomycetes</taxon>
        <taxon>Propionibacteriales</taxon>
        <taxon>Kribbellaceae</taxon>
        <taxon>Kribbella</taxon>
    </lineage>
</organism>
<keyword evidence="1" id="KW-1133">Transmembrane helix</keyword>
<dbReference type="Proteomes" id="UP000294225">
    <property type="component" value="Unassembled WGS sequence"/>
</dbReference>
<comment type="caution">
    <text evidence="3">The sequence shown here is derived from an EMBL/GenBank/DDBJ whole genome shotgun (WGS) entry which is preliminary data.</text>
</comment>
<keyword evidence="1" id="KW-0812">Transmembrane</keyword>
<gene>
    <name evidence="2" type="ORF">E0H58_39330</name>
    <name evidence="3" type="ORF">E0H92_10015</name>
</gene>
<evidence type="ECO:0000313" key="5">
    <source>
        <dbReference type="Proteomes" id="UP000294225"/>
    </source>
</evidence>
<name>A0A4R0JBZ4_9ACTN</name>
<evidence type="ECO:0000313" key="4">
    <source>
        <dbReference type="Proteomes" id="UP000292385"/>
    </source>
</evidence>